<proteinExistence type="predicted"/>
<dbReference type="InterPro" id="IPR036770">
    <property type="entry name" value="Ankyrin_rpt-contain_sf"/>
</dbReference>
<dbReference type="Proteomes" id="UP000281549">
    <property type="component" value="Unassembled WGS sequence"/>
</dbReference>
<feature type="non-terminal residue" evidence="2">
    <location>
        <position position="294"/>
    </location>
</feature>
<feature type="repeat" description="ANK" evidence="1">
    <location>
        <begin position="67"/>
        <end position="95"/>
    </location>
</feature>
<protein>
    <submittedName>
        <fullName evidence="2">Uncharacterized protein</fullName>
    </submittedName>
</protein>
<dbReference type="SUPFAM" id="SSF48403">
    <property type="entry name" value="Ankyrin repeat"/>
    <property type="match status" value="1"/>
</dbReference>
<evidence type="ECO:0000256" key="1">
    <source>
        <dbReference type="PROSITE-ProRule" id="PRU00023"/>
    </source>
</evidence>
<dbReference type="AlphaFoldDB" id="A0A4P9YIK9"/>
<dbReference type="PROSITE" id="PS50297">
    <property type="entry name" value="ANK_REP_REGION"/>
    <property type="match status" value="1"/>
</dbReference>
<evidence type="ECO:0000313" key="3">
    <source>
        <dbReference type="Proteomes" id="UP000281549"/>
    </source>
</evidence>
<dbReference type="PROSITE" id="PS50088">
    <property type="entry name" value="ANK_REPEAT"/>
    <property type="match status" value="1"/>
</dbReference>
<dbReference type="InterPro" id="IPR002110">
    <property type="entry name" value="Ankyrin_rpt"/>
</dbReference>
<gene>
    <name evidence="2" type="ORF">ROZALSC1DRAFT_30123</name>
</gene>
<sequence>MVSEFENIIERHPNHGLSMTEREILYLYTWDDVQEGLEERQFRKDCRDGNLQAVIKAVESGHDIHCCSQNPLGEALVGGQLEVVKYLLTKGADLEYLLVHDKYFAKVLEARHFHMINFLLEECNVDPNVSGREISFLLLLHEDVEQYLDYFLKFGLRIEFAFAVTASEGWLDDMKMLEEKYNVDTKHTLPIACKCSVTSNIELVQYLLEKYDYSKDEDIIRDSLIASCECGDVDVWSILFDTFPEYVKEFVEKCIDVAIMSKSSKIVNHLLENGYKATVDESYRKKESNNRIPA</sequence>
<name>A0A4P9YIK9_ROZAC</name>
<reference evidence="3" key="1">
    <citation type="journal article" date="2018" name="Nat. Microbiol.">
        <title>Leveraging single-cell genomics to expand the fungal tree of life.</title>
        <authorList>
            <person name="Ahrendt S.R."/>
            <person name="Quandt C.A."/>
            <person name="Ciobanu D."/>
            <person name="Clum A."/>
            <person name="Salamov A."/>
            <person name="Andreopoulos B."/>
            <person name="Cheng J.F."/>
            <person name="Woyke T."/>
            <person name="Pelin A."/>
            <person name="Henrissat B."/>
            <person name="Reynolds N.K."/>
            <person name="Benny G.L."/>
            <person name="Smith M.E."/>
            <person name="James T.Y."/>
            <person name="Grigoriev I.V."/>
        </authorList>
    </citation>
    <scope>NUCLEOTIDE SEQUENCE [LARGE SCALE GENOMIC DNA]</scope>
    <source>
        <strain evidence="3">CSF55</strain>
    </source>
</reference>
<dbReference type="EMBL" id="ML005545">
    <property type="protein sequence ID" value="RKP18150.1"/>
    <property type="molecule type" value="Genomic_DNA"/>
</dbReference>
<accession>A0A4P9YIK9</accession>
<dbReference type="Gene3D" id="1.25.40.20">
    <property type="entry name" value="Ankyrin repeat-containing domain"/>
    <property type="match status" value="1"/>
</dbReference>
<evidence type="ECO:0000313" key="2">
    <source>
        <dbReference type="EMBL" id="RKP18150.1"/>
    </source>
</evidence>
<organism evidence="2 3">
    <name type="scientific">Rozella allomycis (strain CSF55)</name>
    <dbReference type="NCBI Taxonomy" id="988480"/>
    <lineage>
        <taxon>Eukaryota</taxon>
        <taxon>Fungi</taxon>
        <taxon>Fungi incertae sedis</taxon>
        <taxon>Cryptomycota</taxon>
        <taxon>Cryptomycota incertae sedis</taxon>
        <taxon>Rozella</taxon>
    </lineage>
</organism>
<keyword evidence="1" id="KW-0040">ANK repeat</keyword>